<dbReference type="Gene3D" id="3.40.50.720">
    <property type="entry name" value="NAD(P)-binding Rossmann-like Domain"/>
    <property type="match status" value="1"/>
</dbReference>
<dbReference type="GO" id="GO:0080019">
    <property type="term" value="F:alcohol-forming very long-chain fatty acyl-CoA reductase activity"/>
    <property type="evidence" value="ECO:0007669"/>
    <property type="project" value="InterPro"/>
</dbReference>
<evidence type="ECO:0000256" key="5">
    <source>
        <dbReference type="ARBA" id="ARBA00022857"/>
    </source>
</evidence>
<dbReference type="GO" id="GO:0016020">
    <property type="term" value="C:membrane"/>
    <property type="evidence" value="ECO:0007669"/>
    <property type="project" value="UniProtKB-SubCell"/>
</dbReference>
<evidence type="ECO:0000256" key="9">
    <source>
        <dbReference type="ARBA" id="ARBA00052530"/>
    </source>
</evidence>
<dbReference type="AlphaFoldDB" id="A0A8D8ZD29"/>
<evidence type="ECO:0000256" key="6">
    <source>
        <dbReference type="ARBA" id="ARBA00022989"/>
    </source>
</evidence>
<dbReference type="FunFam" id="3.40.50.720:FF:000143">
    <property type="entry name" value="Fatty acyl-CoA reductase"/>
    <property type="match status" value="1"/>
</dbReference>
<feature type="transmembrane region" description="Helical" evidence="10">
    <location>
        <begin position="372"/>
        <end position="389"/>
    </location>
</feature>
<keyword evidence="10" id="KW-0560">Oxidoreductase</keyword>
<comment type="catalytic activity">
    <reaction evidence="9 10">
        <text>a long-chain fatty acyl-CoA + 2 NADPH + 2 H(+) = a long-chain primary fatty alcohol + 2 NADP(+) + CoA</text>
        <dbReference type="Rhea" id="RHEA:52716"/>
        <dbReference type="ChEBI" id="CHEBI:15378"/>
        <dbReference type="ChEBI" id="CHEBI:57287"/>
        <dbReference type="ChEBI" id="CHEBI:57783"/>
        <dbReference type="ChEBI" id="CHEBI:58349"/>
        <dbReference type="ChEBI" id="CHEBI:77396"/>
        <dbReference type="ChEBI" id="CHEBI:83139"/>
        <dbReference type="EC" id="1.2.1.84"/>
    </reaction>
</comment>
<reference evidence="12" key="1">
    <citation type="submission" date="2021-05" db="EMBL/GenBank/DDBJ databases">
        <authorList>
            <person name="Alioto T."/>
            <person name="Alioto T."/>
            <person name="Gomez Garrido J."/>
        </authorList>
    </citation>
    <scope>NUCLEOTIDE SEQUENCE</scope>
</reference>
<dbReference type="InterPro" id="IPR026055">
    <property type="entry name" value="FAR"/>
</dbReference>
<comment type="similarity">
    <text evidence="2 10">Belongs to the fatty acyl-CoA reductase family.</text>
</comment>
<proteinExistence type="inferred from homology"/>
<accession>A0A8D8ZD29</accession>
<dbReference type="PANTHER" id="PTHR11011">
    <property type="entry name" value="MALE STERILITY PROTEIN 2-RELATED"/>
    <property type="match status" value="1"/>
</dbReference>
<keyword evidence="6 10" id="KW-1133">Transmembrane helix</keyword>
<keyword evidence="7 10" id="KW-0443">Lipid metabolism</keyword>
<dbReference type="SUPFAM" id="SSF51735">
    <property type="entry name" value="NAD(P)-binding Rossmann-fold domains"/>
    <property type="match status" value="1"/>
</dbReference>
<evidence type="ECO:0000259" key="11">
    <source>
        <dbReference type="Pfam" id="PF07993"/>
    </source>
</evidence>
<evidence type="ECO:0000256" key="10">
    <source>
        <dbReference type="RuleBase" id="RU363097"/>
    </source>
</evidence>
<keyword evidence="4 10" id="KW-0812">Transmembrane</keyword>
<evidence type="ECO:0000256" key="4">
    <source>
        <dbReference type="ARBA" id="ARBA00022692"/>
    </source>
</evidence>
<dbReference type="PANTHER" id="PTHR11011:SF60">
    <property type="entry name" value="FATTY ACYL-COA REDUCTASE-RELATED"/>
    <property type="match status" value="1"/>
</dbReference>
<keyword evidence="5 10" id="KW-0521">NADP</keyword>
<organism evidence="12">
    <name type="scientific">Cacopsylla melanoneura</name>
    <dbReference type="NCBI Taxonomy" id="428564"/>
    <lineage>
        <taxon>Eukaryota</taxon>
        <taxon>Metazoa</taxon>
        <taxon>Ecdysozoa</taxon>
        <taxon>Arthropoda</taxon>
        <taxon>Hexapoda</taxon>
        <taxon>Insecta</taxon>
        <taxon>Pterygota</taxon>
        <taxon>Neoptera</taxon>
        <taxon>Paraneoptera</taxon>
        <taxon>Hemiptera</taxon>
        <taxon>Sternorrhyncha</taxon>
        <taxon>Psylloidea</taxon>
        <taxon>Psyllidae</taxon>
        <taxon>Psyllinae</taxon>
        <taxon>Cacopsylla</taxon>
    </lineage>
</organism>
<evidence type="ECO:0000256" key="7">
    <source>
        <dbReference type="ARBA" id="ARBA00023098"/>
    </source>
</evidence>
<evidence type="ECO:0000256" key="1">
    <source>
        <dbReference type="ARBA" id="ARBA00004141"/>
    </source>
</evidence>
<comment type="subcellular location">
    <subcellularLocation>
        <location evidence="1">Membrane</location>
        <topology evidence="1">Multi-pass membrane protein</topology>
    </subcellularLocation>
</comment>
<keyword evidence="3 10" id="KW-0444">Lipid biosynthesis</keyword>
<dbReference type="Pfam" id="PF07993">
    <property type="entry name" value="NAD_binding_4"/>
    <property type="match status" value="1"/>
</dbReference>
<evidence type="ECO:0000256" key="3">
    <source>
        <dbReference type="ARBA" id="ARBA00022516"/>
    </source>
</evidence>
<feature type="transmembrane region" description="Helical" evidence="10">
    <location>
        <begin position="313"/>
        <end position="336"/>
    </location>
</feature>
<protein>
    <recommendedName>
        <fullName evidence="10">Fatty acyl-CoA reductase</fullName>
        <ecNumber evidence="10">1.2.1.84</ecNumber>
    </recommendedName>
</protein>
<dbReference type="GO" id="GO:0005777">
    <property type="term" value="C:peroxisome"/>
    <property type="evidence" value="ECO:0007669"/>
    <property type="project" value="TreeGrafter"/>
</dbReference>
<dbReference type="CDD" id="cd05236">
    <property type="entry name" value="FAR-N_SDR_e"/>
    <property type="match status" value="1"/>
</dbReference>
<feature type="transmembrane region" description="Helical" evidence="10">
    <location>
        <begin position="348"/>
        <end position="366"/>
    </location>
</feature>
<comment type="function">
    <text evidence="10">Catalyzes the reduction of fatty acyl-CoA to fatty alcohols.</text>
</comment>
<dbReference type="EC" id="1.2.1.84" evidence="10"/>
<dbReference type="EMBL" id="HBUF01473808">
    <property type="protein sequence ID" value="CAG6744729.1"/>
    <property type="molecule type" value="Transcribed_RNA"/>
</dbReference>
<name>A0A8D8ZD29_9HEMI</name>
<evidence type="ECO:0000256" key="8">
    <source>
        <dbReference type="ARBA" id="ARBA00023136"/>
    </source>
</evidence>
<dbReference type="InterPro" id="IPR036291">
    <property type="entry name" value="NAD(P)-bd_dom_sf"/>
</dbReference>
<evidence type="ECO:0000256" key="2">
    <source>
        <dbReference type="ARBA" id="ARBA00005928"/>
    </source>
</evidence>
<keyword evidence="8 10" id="KW-0472">Membrane</keyword>
<dbReference type="GO" id="GO:0035336">
    <property type="term" value="P:long-chain fatty-acyl-CoA metabolic process"/>
    <property type="evidence" value="ECO:0007669"/>
    <property type="project" value="TreeGrafter"/>
</dbReference>
<dbReference type="InterPro" id="IPR013120">
    <property type="entry name" value="FAR_NAD-bd"/>
</dbReference>
<evidence type="ECO:0000313" key="12">
    <source>
        <dbReference type="EMBL" id="CAG6744729.1"/>
    </source>
</evidence>
<feature type="domain" description="Thioester reductase (TE)" evidence="11">
    <location>
        <begin position="2"/>
        <end position="250"/>
    </location>
</feature>
<dbReference type="GO" id="GO:0102965">
    <property type="term" value="F:alcohol-forming long-chain fatty acyl-CoA reductase activity"/>
    <property type="evidence" value="ECO:0007669"/>
    <property type="project" value="UniProtKB-EC"/>
</dbReference>
<sequence>MRRIILLVRPKKGKTSNERLEELFDDLLFFRLKTEVPHFRDKVAVVDGDVSASNLGLSVSDRTLLTDTVNVVLHGAATVRFDENIKTAIAINICGVQAMIKLAREMKYLKSFVHVSTAFSQCPHSEIKETFYSPPYDYDSLSRLIMTSQHDDDKLEDLTRVILGKWPNTYTFTKALAEDVIQREAEGLPVAMFRPSIIVSTYQEPVRGWIDNPYGPVGLMVGVGTGVLHSTLNNLDLTVDIVPIDMVVNALLATAWYRGSSDHQSIPIYNFVSSCQSPITHRRFYEQSEEFGLQWPTIRAVWYCSYVSTKSRLLYFMLHFFLHIIPGFFLDSLLVISGQKPMLWIAHNILKTAFFTLISYILLLILCSVCPNSSPAFILTILTVSLVFLKPIQTLYRTALFL</sequence>